<evidence type="ECO:0000313" key="2">
    <source>
        <dbReference type="Proteomes" id="UP001500889"/>
    </source>
</evidence>
<keyword evidence="2" id="KW-1185">Reference proteome</keyword>
<name>A0AAU9FFH9_DROMD</name>
<protein>
    <submittedName>
        <fullName evidence="1">Cytosolic non-specific dipeptidase-like</fullName>
    </submittedName>
</protein>
<evidence type="ECO:0000313" key="1">
    <source>
        <dbReference type="EMBL" id="BFF94463.1"/>
    </source>
</evidence>
<dbReference type="EMBL" id="AP029264">
    <property type="protein sequence ID" value="BFF94463.1"/>
    <property type="molecule type" value="Genomic_DNA"/>
</dbReference>
<reference evidence="1 2" key="1">
    <citation type="submission" date="2024-02" db="EMBL/GenBank/DDBJ databases">
        <title>A chromosome-level genome assembly of Drosophila madeirensis, a fruit fly species endemic to Madeira island.</title>
        <authorList>
            <person name="Tomihara K."/>
            <person name="Llopart A."/>
            <person name="Yamamoto D."/>
        </authorList>
    </citation>
    <scope>NUCLEOTIDE SEQUENCE [LARGE SCALE GENOMIC DNA]</scope>
    <source>
        <strain evidence="1 2">RF1</strain>
    </source>
</reference>
<sequence length="71" mass="8162">MSKFNFNVVEADEGGKKSVSFGPNSPLKRLFQMVVIKRECYVNDLWELVGHETVSTRDEKREDIRRPSTGC</sequence>
<dbReference type="AlphaFoldDB" id="A0AAU9FFH9"/>
<accession>A0AAU9FFH9</accession>
<organism evidence="1 2">
    <name type="scientific">Drosophila madeirensis</name>
    <name type="common">Fruit fly</name>
    <dbReference type="NCBI Taxonomy" id="30013"/>
    <lineage>
        <taxon>Eukaryota</taxon>
        <taxon>Metazoa</taxon>
        <taxon>Ecdysozoa</taxon>
        <taxon>Arthropoda</taxon>
        <taxon>Hexapoda</taxon>
        <taxon>Insecta</taxon>
        <taxon>Pterygota</taxon>
        <taxon>Neoptera</taxon>
        <taxon>Endopterygota</taxon>
        <taxon>Diptera</taxon>
        <taxon>Brachycera</taxon>
        <taxon>Muscomorpha</taxon>
        <taxon>Ephydroidea</taxon>
        <taxon>Drosophilidae</taxon>
        <taxon>Drosophila</taxon>
        <taxon>Sophophora</taxon>
    </lineage>
</organism>
<proteinExistence type="predicted"/>
<dbReference type="Proteomes" id="UP001500889">
    <property type="component" value="Chromosome U"/>
</dbReference>
<gene>
    <name evidence="1" type="ORF">DMAD_12085</name>
</gene>